<sequence>MSNFYIPSSTTTTTASATPTYSGSDDEDEDTLPYPAELPRSDFLSPNFNPETYLSSLRNRHQTLEDLRSDLRSRSRLLNQELLELVNGHYKEFLSLGGDLKGGGEKVEGVRVGVLGFRREVEGIGGWIAGRLGEVEALIGEKRGVGREVGVGRGLLEVDERVGELEEGLGITEQDEDAEEDDLEEDDDGLEDSTGDAPSPIVRRLQRHTRQYILLTRMVDRIGPSHPFLQAQQARLDSIRKTLLLDLTAALRQAKMAREPDAILSIVRLFGDLGAERESVRVLKGG</sequence>
<feature type="compositionally biased region" description="Acidic residues" evidence="9">
    <location>
        <begin position="173"/>
        <end position="194"/>
    </location>
</feature>
<evidence type="ECO:0000256" key="9">
    <source>
        <dbReference type="SAM" id="MobiDB-lite"/>
    </source>
</evidence>
<dbReference type="InterPro" id="IPR009316">
    <property type="entry name" value="COG2"/>
</dbReference>
<evidence type="ECO:0000256" key="6">
    <source>
        <dbReference type="ARBA" id="ARBA00023034"/>
    </source>
</evidence>
<reference evidence="11 12" key="1">
    <citation type="submission" date="2017-03" db="EMBL/GenBank/DDBJ databases">
        <title>Genomes of endolithic fungi from Antarctica.</title>
        <authorList>
            <person name="Coleine C."/>
            <person name="Masonjones S."/>
            <person name="Stajich J.E."/>
        </authorList>
    </citation>
    <scope>NUCLEOTIDE SEQUENCE [LARGE SCALE GENOMIC DNA]</scope>
    <source>
        <strain evidence="11 12">CCFEE 5184</strain>
    </source>
</reference>
<evidence type="ECO:0000259" key="10">
    <source>
        <dbReference type="Pfam" id="PF06148"/>
    </source>
</evidence>
<dbReference type="GO" id="GO:0007030">
    <property type="term" value="P:Golgi organization"/>
    <property type="evidence" value="ECO:0007669"/>
    <property type="project" value="InterPro"/>
</dbReference>
<organism evidence="11 12">
    <name type="scientific">Friedmanniomyces simplex</name>
    <dbReference type="NCBI Taxonomy" id="329884"/>
    <lineage>
        <taxon>Eukaryota</taxon>
        <taxon>Fungi</taxon>
        <taxon>Dikarya</taxon>
        <taxon>Ascomycota</taxon>
        <taxon>Pezizomycotina</taxon>
        <taxon>Dothideomycetes</taxon>
        <taxon>Dothideomycetidae</taxon>
        <taxon>Mycosphaerellales</taxon>
        <taxon>Teratosphaeriaceae</taxon>
        <taxon>Friedmanniomyces</taxon>
    </lineage>
</organism>
<evidence type="ECO:0000313" key="11">
    <source>
        <dbReference type="EMBL" id="TKA78134.1"/>
    </source>
</evidence>
<dbReference type="OrthoDB" id="332281at2759"/>
<evidence type="ECO:0000256" key="7">
    <source>
        <dbReference type="ARBA" id="ARBA00023136"/>
    </source>
</evidence>
<dbReference type="PANTHER" id="PTHR12961:SF0">
    <property type="entry name" value="CONSERVED OLIGOMERIC GOLGI COMPLEX SUBUNIT 2"/>
    <property type="match status" value="1"/>
</dbReference>
<feature type="region of interest" description="Disordered" evidence="9">
    <location>
        <begin position="1"/>
        <end position="45"/>
    </location>
</feature>
<dbReference type="AlphaFoldDB" id="A0A4U0XLH4"/>
<evidence type="ECO:0000256" key="2">
    <source>
        <dbReference type="ARBA" id="ARBA00007603"/>
    </source>
</evidence>
<comment type="caution">
    <text evidence="11">The sequence shown here is derived from an EMBL/GenBank/DDBJ whole genome shotgun (WGS) entry which is preliminary data.</text>
</comment>
<dbReference type="STRING" id="329884.A0A4U0XLH4"/>
<comment type="similarity">
    <text evidence="2">Belongs to the COG2 family.</text>
</comment>
<feature type="region of interest" description="Disordered" evidence="9">
    <location>
        <begin position="167"/>
        <end position="199"/>
    </location>
</feature>
<evidence type="ECO:0000256" key="1">
    <source>
        <dbReference type="ARBA" id="ARBA00004395"/>
    </source>
</evidence>
<dbReference type="PANTHER" id="PTHR12961">
    <property type="entry name" value="CONSERVED OLIGOMERIC GOLGI COMPLEX COMPONENT 2"/>
    <property type="match status" value="1"/>
</dbReference>
<evidence type="ECO:0000256" key="5">
    <source>
        <dbReference type="ARBA" id="ARBA00022927"/>
    </source>
</evidence>
<dbReference type="GO" id="GO:0015031">
    <property type="term" value="P:protein transport"/>
    <property type="evidence" value="ECO:0007669"/>
    <property type="project" value="UniProtKB-KW"/>
</dbReference>
<gene>
    <name evidence="11" type="ORF">B0A55_02716</name>
</gene>
<proteinExistence type="inferred from homology"/>
<evidence type="ECO:0000313" key="12">
    <source>
        <dbReference type="Proteomes" id="UP000309340"/>
    </source>
</evidence>
<evidence type="ECO:0000256" key="8">
    <source>
        <dbReference type="ARBA" id="ARBA00031344"/>
    </source>
</evidence>
<dbReference type="GO" id="GO:0017119">
    <property type="term" value="C:Golgi transport complex"/>
    <property type="evidence" value="ECO:0007669"/>
    <property type="project" value="TreeGrafter"/>
</dbReference>
<dbReference type="Pfam" id="PF06148">
    <property type="entry name" value="COG2_N"/>
    <property type="match status" value="1"/>
</dbReference>
<comment type="subcellular location">
    <subcellularLocation>
        <location evidence="1">Golgi apparatus membrane</location>
        <topology evidence="1">Peripheral membrane protein</topology>
    </subcellularLocation>
</comment>
<protein>
    <recommendedName>
        <fullName evidence="3">Conserved oligomeric Golgi complex subunit 2</fullName>
    </recommendedName>
    <alternativeName>
        <fullName evidence="8">Component of oligomeric Golgi complex 2</fullName>
    </alternativeName>
</protein>
<dbReference type="GO" id="GO:0000139">
    <property type="term" value="C:Golgi membrane"/>
    <property type="evidence" value="ECO:0007669"/>
    <property type="project" value="UniProtKB-SubCell"/>
</dbReference>
<dbReference type="GO" id="GO:0006891">
    <property type="term" value="P:intra-Golgi vesicle-mediated transport"/>
    <property type="evidence" value="ECO:0007669"/>
    <property type="project" value="TreeGrafter"/>
</dbReference>
<keyword evidence="6" id="KW-0333">Golgi apparatus</keyword>
<feature type="compositionally biased region" description="Low complexity" evidence="9">
    <location>
        <begin position="7"/>
        <end position="20"/>
    </location>
</feature>
<name>A0A4U0XLH4_9PEZI</name>
<feature type="domain" description="Conserved oligomeric Golgi complex subunit 2 N-terminal" evidence="10">
    <location>
        <begin position="40"/>
        <end position="111"/>
    </location>
</feature>
<accession>A0A4U0XLH4</accession>
<dbReference type="InterPro" id="IPR024602">
    <property type="entry name" value="COG_su2_N"/>
</dbReference>
<dbReference type="EMBL" id="NAJQ01000120">
    <property type="protein sequence ID" value="TKA78134.1"/>
    <property type="molecule type" value="Genomic_DNA"/>
</dbReference>
<keyword evidence="4" id="KW-0813">Transport</keyword>
<dbReference type="Proteomes" id="UP000309340">
    <property type="component" value="Unassembled WGS sequence"/>
</dbReference>
<evidence type="ECO:0000256" key="3">
    <source>
        <dbReference type="ARBA" id="ARBA00020977"/>
    </source>
</evidence>
<evidence type="ECO:0000256" key="4">
    <source>
        <dbReference type="ARBA" id="ARBA00022448"/>
    </source>
</evidence>
<keyword evidence="12" id="KW-1185">Reference proteome</keyword>
<keyword evidence="5" id="KW-0653">Protein transport</keyword>
<keyword evidence="7" id="KW-0472">Membrane</keyword>